<dbReference type="GO" id="GO:0004038">
    <property type="term" value="F:allantoinase activity"/>
    <property type="evidence" value="ECO:0007669"/>
    <property type="project" value="TreeGrafter"/>
</dbReference>
<feature type="transmembrane region" description="Helical" evidence="2">
    <location>
        <begin position="21"/>
        <end position="40"/>
    </location>
</feature>
<feature type="domain" description="Amidohydrolase-related" evidence="3">
    <location>
        <begin position="151"/>
        <end position="498"/>
    </location>
</feature>
<dbReference type="GO" id="GO:0005737">
    <property type="term" value="C:cytoplasm"/>
    <property type="evidence" value="ECO:0007669"/>
    <property type="project" value="TreeGrafter"/>
</dbReference>
<evidence type="ECO:0000256" key="2">
    <source>
        <dbReference type="SAM" id="Phobius"/>
    </source>
</evidence>
<dbReference type="InterPro" id="IPR006680">
    <property type="entry name" value="Amidohydro-rel"/>
</dbReference>
<dbReference type="EMBL" id="CAMKVN010000151">
    <property type="protein sequence ID" value="CAI2164383.1"/>
    <property type="molecule type" value="Genomic_DNA"/>
</dbReference>
<evidence type="ECO:0000313" key="4">
    <source>
        <dbReference type="EMBL" id="CAI2164383.1"/>
    </source>
</evidence>
<dbReference type="InterPro" id="IPR032466">
    <property type="entry name" value="Metal_Hydrolase"/>
</dbReference>
<dbReference type="GO" id="GO:0006145">
    <property type="term" value="P:purine nucleobase catabolic process"/>
    <property type="evidence" value="ECO:0007669"/>
    <property type="project" value="TreeGrafter"/>
</dbReference>
<name>A0A9W4SCR1_9GLOM</name>
<dbReference type="PANTHER" id="PTHR43668:SF5">
    <property type="entry name" value="AMIDOHYDROLASE 3 DOMAIN-CONTAINING PROTEIN"/>
    <property type="match status" value="1"/>
</dbReference>
<accession>A0A9W4SCR1</accession>
<dbReference type="InterPro" id="IPR011059">
    <property type="entry name" value="Metal-dep_hydrolase_composite"/>
</dbReference>
<reference evidence="4" key="1">
    <citation type="submission" date="2022-08" db="EMBL/GenBank/DDBJ databases">
        <authorList>
            <person name="Kallberg Y."/>
            <person name="Tangrot J."/>
            <person name="Rosling A."/>
        </authorList>
    </citation>
    <scope>NUCLEOTIDE SEQUENCE</scope>
    <source>
        <strain evidence="4">Wild A</strain>
    </source>
</reference>
<protein>
    <submittedName>
        <fullName evidence="4">12359_t:CDS:1</fullName>
    </submittedName>
</protein>
<dbReference type="SUPFAM" id="SSF51338">
    <property type="entry name" value="Composite domain of metallo-dependent hydrolases"/>
    <property type="match status" value="2"/>
</dbReference>
<dbReference type="Proteomes" id="UP001153678">
    <property type="component" value="Unassembled WGS sequence"/>
</dbReference>
<organism evidence="4 5">
    <name type="scientific">Funneliformis geosporum</name>
    <dbReference type="NCBI Taxonomy" id="1117311"/>
    <lineage>
        <taxon>Eukaryota</taxon>
        <taxon>Fungi</taxon>
        <taxon>Fungi incertae sedis</taxon>
        <taxon>Mucoromycota</taxon>
        <taxon>Glomeromycotina</taxon>
        <taxon>Glomeromycetes</taxon>
        <taxon>Glomerales</taxon>
        <taxon>Glomeraceae</taxon>
        <taxon>Funneliformis</taxon>
    </lineage>
</organism>
<gene>
    <name evidence="4" type="ORF">FWILDA_LOCUS1540</name>
</gene>
<evidence type="ECO:0000259" key="3">
    <source>
        <dbReference type="Pfam" id="PF01979"/>
    </source>
</evidence>
<dbReference type="PANTHER" id="PTHR43668">
    <property type="entry name" value="ALLANTOINASE"/>
    <property type="match status" value="1"/>
</dbReference>
<dbReference type="OrthoDB" id="10258955at2759"/>
<dbReference type="AlphaFoldDB" id="A0A9W4SCR1"/>
<keyword evidence="2" id="KW-0472">Membrane</keyword>
<evidence type="ECO:0000313" key="5">
    <source>
        <dbReference type="Proteomes" id="UP001153678"/>
    </source>
</evidence>
<evidence type="ECO:0000256" key="1">
    <source>
        <dbReference type="SAM" id="MobiDB-lite"/>
    </source>
</evidence>
<keyword evidence="2" id="KW-0812">Transmembrane</keyword>
<dbReference type="Pfam" id="PF01979">
    <property type="entry name" value="Amidohydro_1"/>
    <property type="match status" value="1"/>
</dbReference>
<feature type="region of interest" description="Disordered" evidence="1">
    <location>
        <begin position="513"/>
        <end position="535"/>
    </location>
</feature>
<comment type="caution">
    <text evidence="4">The sequence shown here is derived from an EMBL/GenBank/DDBJ whole genome shotgun (WGS) entry which is preliminary data.</text>
</comment>
<dbReference type="Gene3D" id="3.20.20.140">
    <property type="entry name" value="Metal-dependent hydrolases"/>
    <property type="match status" value="2"/>
</dbReference>
<proteinExistence type="predicted"/>
<keyword evidence="5" id="KW-1185">Reference proteome</keyword>
<keyword evidence="2" id="KW-1133">Transmembrane helix</keyword>
<sequence length="945" mass="104165">MLKNDVIQSFENHHDKRIKKYLNLFLALVISSSIYTAYIIRYTNTSNKITQYSSGISYETYNYGLSKCEEIKRIKPDNNHIQSRTSNPRFVPGTKDILLKNARILDGIGQDFLGDVLLKNGIISEITNYDEKKNDINVNDDTVVIDLKKKFVTPGLIDMHSHAGVSSWPYLKGTDDVNEETDPLTPFVRAKDALNPSDPAIRIISSGGVTTSLIIPGSGNLMGGEGYVIKMRNVSTLSVDDMGINYGINPSEEKEWRWLKMACGENPKKVYRFQNRIPTTRLGEGWLFRKKFQEVRTLFRKQNDWCDSASKLSSNNNVQLDSPFPEDLQYDSLMALFRGDAKLNIHCYETHDLEAIIRHSLEFNFTISALHHALDAYRIPDVIKRANSQITIATFSDNWGYKKEAFQASTRSPKILADAGIPVALKSDHPVTNAQHLAFEAAKAHHYGLDEKLSIASITSVPARALGLNHRIGQITIGYDADLVVWDSHPLSLGATPLEVYIDGIPQFDTPNSVLSGKSKGSKRSSAQNEPIKNKVKRKERIASSVIINNIGKIFVNKDTIIEPKNSSVKDENISIIIKDGLVECIGNCVISNHNPPEVIDLNGGYVLPGMIAVGGSLGLIEIGQEPSTTDGFVPIINYPDSEDQVIKAIDGLKFGGKHLEAAYKAGVLCSITSPLSFGVINGISVAFRTGSYTVLDEEPIIESETALHVQIGVSFKNAYIPSVSSQIGLLRRTLLRAVFKPTTRNIYSKVAKGLVPLAVHTDNKDEIASLIKLKQQISNHGGDLRLIIIGGTEAHLIAEQLSKNNVSVVLSPSRPVPNLWTAKNVLIGSPITNTTGIEILVKHKVKVAIGVHNSAWTRNLVWDAGWAVTNSNGLLDEKDAVALISWNLEEIFNLNRKKLNKQGLSKGNIANFVAYDGNPFDLNTKVRLVAGGGRKDILIDPIQD</sequence>
<dbReference type="InterPro" id="IPR050138">
    <property type="entry name" value="DHOase/Allantoinase_Hydrolase"/>
</dbReference>
<dbReference type="SUPFAM" id="SSF51556">
    <property type="entry name" value="Metallo-dependent hydrolases"/>
    <property type="match status" value="1"/>
</dbReference>